<reference evidence="7 8" key="1">
    <citation type="submission" date="2016-08" db="EMBL/GenBank/DDBJ databases">
        <authorList>
            <person name="Seilhamer J.J."/>
        </authorList>
    </citation>
    <scope>NUCLEOTIDE SEQUENCE [LARGE SCALE GENOMIC DNA]</scope>
    <source>
        <strain evidence="7">Buetzberg</strain>
    </source>
</reference>
<evidence type="ECO:0000313" key="8">
    <source>
        <dbReference type="Proteomes" id="UP000094707"/>
    </source>
</evidence>
<dbReference type="RefSeq" id="WP_071906703.1">
    <property type="nucleotide sequence ID" value="NZ_LT607756.1"/>
</dbReference>
<dbReference type="EMBL" id="LT607756">
    <property type="protein sequence ID" value="SCG85553.1"/>
    <property type="molecule type" value="Genomic_DNA"/>
</dbReference>
<keyword evidence="5 6" id="KW-0472">Membrane</keyword>
<feature type="transmembrane region" description="Helical" evidence="6">
    <location>
        <begin position="329"/>
        <end position="349"/>
    </location>
</feature>
<dbReference type="Proteomes" id="UP000094707">
    <property type="component" value="Chromosome I"/>
</dbReference>
<dbReference type="PANTHER" id="PTHR30250">
    <property type="entry name" value="PST FAMILY PREDICTED COLANIC ACID TRANSPORTER"/>
    <property type="match status" value="1"/>
</dbReference>
<name>A0A1D3L1Y8_9EURY</name>
<feature type="transmembrane region" description="Helical" evidence="6">
    <location>
        <begin position="356"/>
        <end position="376"/>
    </location>
</feature>
<keyword evidence="8" id="KW-1185">Reference proteome</keyword>
<dbReference type="InterPro" id="IPR050833">
    <property type="entry name" value="Poly_Biosynth_Transport"/>
</dbReference>
<feature type="transmembrane region" description="Helical" evidence="6">
    <location>
        <begin position="420"/>
        <end position="437"/>
    </location>
</feature>
<evidence type="ECO:0000256" key="1">
    <source>
        <dbReference type="ARBA" id="ARBA00004651"/>
    </source>
</evidence>
<dbReference type="STRING" id="118062.MCBB_0993"/>
<dbReference type="GO" id="GO:0005886">
    <property type="term" value="C:plasma membrane"/>
    <property type="evidence" value="ECO:0007669"/>
    <property type="project" value="UniProtKB-SubCell"/>
</dbReference>
<feature type="transmembrane region" description="Helical" evidence="6">
    <location>
        <begin position="294"/>
        <end position="317"/>
    </location>
</feature>
<dbReference type="GeneID" id="30411841"/>
<dbReference type="CDD" id="cd13128">
    <property type="entry name" value="MATE_Wzx_like"/>
    <property type="match status" value="1"/>
</dbReference>
<keyword evidence="3 6" id="KW-0812">Transmembrane</keyword>
<dbReference type="KEGG" id="mcub:MCBB_0993"/>
<dbReference type="Pfam" id="PF01943">
    <property type="entry name" value="Polysacc_synt"/>
    <property type="match status" value="1"/>
</dbReference>
<proteinExistence type="predicted"/>
<evidence type="ECO:0000256" key="4">
    <source>
        <dbReference type="ARBA" id="ARBA00022989"/>
    </source>
</evidence>
<evidence type="ECO:0000256" key="6">
    <source>
        <dbReference type="SAM" id="Phobius"/>
    </source>
</evidence>
<dbReference type="PATRIC" id="fig|129848.4.peg.999"/>
<dbReference type="AlphaFoldDB" id="A0A1D3L1Y8"/>
<feature type="transmembrane region" description="Helical" evidence="6">
    <location>
        <begin position="147"/>
        <end position="166"/>
    </location>
</feature>
<gene>
    <name evidence="7" type="primary">rfbE</name>
    <name evidence="7" type="ORF">MCBB_0993</name>
</gene>
<dbReference type="OrthoDB" id="19148at2157"/>
<keyword evidence="4 6" id="KW-1133">Transmembrane helix</keyword>
<feature type="transmembrane region" description="Helical" evidence="6">
    <location>
        <begin position="215"/>
        <end position="231"/>
    </location>
</feature>
<feature type="transmembrane region" description="Helical" evidence="6">
    <location>
        <begin position="43"/>
        <end position="68"/>
    </location>
</feature>
<sequence length="477" mass="53460">MNTVQRIAKNTGVMFLSQILTYVLGFFITMYTGQYLGANGFGIISLALSITAIFGVFVDMGLSTLMIRETARNKSLSNKYIVNLALMKVPLSILTFGSIALLVYCFHYSPMVANVIYIITLSVILNSFSGILAAIFQSHEKMEYLSVNNILNSILIFAGVLIGIRYNFSVTFFALVYVIANALSLIYVGSVYIWKFSMPKFEIDLSFWKPTIKEAWSFGLIGLSGNLYTYIDSIMLSVFQGTEVVGLYSAAYRLMLVTLFIPTTINTAVFPVMSRFYNSSRESLNLMYERYFKYMIIVGIPMGVGTTILAKSIILLIFKSGYIESVGALQILIWTMVFTFIGASFVQLLQSINKQLIITKISIICVIINILLNLVLIPRYSFIGASIATLLTEVILVSYIISTSYKLGYKIEHKIVLKDLARVIVASTVMSIFLLHFHYLNLFLLIVLGILVYFAALYIVGGIDDVDRDLIKQTLKR</sequence>
<feature type="transmembrane region" description="Helical" evidence="6">
    <location>
        <begin position="115"/>
        <end position="135"/>
    </location>
</feature>
<feature type="transmembrane region" description="Helical" evidence="6">
    <location>
        <begin position="443"/>
        <end position="463"/>
    </location>
</feature>
<evidence type="ECO:0000256" key="3">
    <source>
        <dbReference type="ARBA" id="ARBA00022692"/>
    </source>
</evidence>
<dbReference type="InterPro" id="IPR002797">
    <property type="entry name" value="Polysacc_synth"/>
</dbReference>
<keyword evidence="2" id="KW-1003">Cell membrane</keyword>
<feature type="transmembrane region" description="Helical" evidence="6">
    <location>
        <begin position="89"/>
        <end position="109"/>
    </location>
</feature>
<feature type="transmembrane region" description="Helical" evidence="6">
    <location>
        <begin position="251"/>
        <end position="273"/>
    </location>
</feature>
<feature type="transmembrane region" description="Helical" evidence="6">
    <location>
        <begin position="172"/>
        <end position="194"/>
    </location>
</feature>
<feature type="transmembrane region" description="Helical" evidence="6">
    <location>
        <begin position="382"/>
        <end position="400"/>
    </location>
</feature>
<feature type="transmembrane region" description="Helical" evidence="6">
    <location>
        <begin position="12"/>
        <end position="31"/>
    </location>
</feature>
<dbReference type="PANTHER" id="PTHR30250:SF11">
    <property type="entry name" value="O-ANTIGEN TRANSPORTER-RELATED"/>
    <property type="match status" value="1"/>
</dbReference>
<evidence type="ECO:0000313" key="7">
    <source>
        <dbReference type="EMBL" id="SCG85553.1"/>
    </source>
</evidence>
<organism evidence="7 8">
    <name type="scientific">Methanobacterium congolense</name>
    <dbReference type="NCBI Taxonomy" id="118062"/>
    <lineage>
        <taxon>Archaea</taxon>
        <taxon>Methanobacteriati</taxon>
        <taxon>Methanobacteriota</taxon>
        <taxon>Methanomada group</taxon>
        <taxon>Methanobacteria</taxon>
        <taxon>Methanobacteriales</taxon>
        <taxon>Methanobacteriaceae</taxon>
        <taxon>Methanobacterium</taxon>
    </lineage>
</organism>
<accession>A0A1D3L1Y8</accession>
<comment type="subcellular location">
    <subcellularLocation>
        <location evidence="1">Cell membrane</location>
        <topology evidence="1">Multi-pass membrane protein</topology>
    </subcellularLocation>
</comment>
<protein>
    <submittedName>
        <fullName evidence="7">Putative O-antigen transporter</fullName>
    </submittedName>
</protein>
<evidence type="ECO:0000256" key="2">
    <source>
        <dbReference type="ARBA" id="ARBA00022475"/>
    </source>
</evidence>
<evidence type="ECO:0000256" key="5">
    <source>
        <dbReference type="ARBA" id="ARBA00023136"/>
    </source>
</evidence>